<sequence length="549" mass="60773">MDGFDAVYSGRGVPVGGTLIPQAEFLDAQLADDVGRFYADPLGFVMYAWDWENDTSIQVAKLQFPYTLIYGEGFGPDKWACDLLTRIGDQVRANGFDGMSPVPAIKEAIASGHGIGKSAITAWLTDWIMSTRPYSRGTITATTMTQLSTKTWAEIAKWTKKCITGHWFRVTTGKGAMKMVHVDYPDEWFCSAQTSTEENSEAFAGQHAPNATSFYIFDEASGVPDKIEEVSEGGLTDGEPMKFAFGNPTVNTGWFARCFGKFAHRWGHSQIDSRTVQITNKKLHQQWIDDYGLDSDFVKVRVRGMFPSLSARQFISVKDVDAAYGRHLDPSAYAWAPRILTCDPAWEGDDMLEIGMRQGLKFTILRTIPKNDNDLQVAQILADIEDEYEADAVFIDAGYGTGIYSAGKSLKRDWKLVWFGGESTDPGCVNKRMQMWKDARDWLKAGGSIDEDPDLHADLIGPELIGRPDGKMQLESKKDMKARGLKSPGKADALALSFAYTVSPKGIAKRERPKGQAMQHDPLARHNIVPGAHTNRGGGYDPFAKLKRG</sequence>
<dbReference type="Gene3D" id="3.30.420.240">
    <property type="match status" value="1"/>
</dbReference>
<proteinExistence type="predicted"/>
<dbReference type="EMBL" id="LR797388">
    <property type="protein sequence ID" value="CAB4212355.1"/>
    <property type="molecule type" value="Genomic_DNA"/>
</dbReference>
<evidence type="ECO:0008006" key="4">
    <source>
        <dbReference type="Google" id="ProtNLM"/>
    </source>
</evidence>
<organism evidence="2">
    <name type="scientific">uncultured Caudovirales phage</name>
    <dbReference type="NCBI Taxonomy" id="2100421"/>
    <lineage>
        <taxon>Viruses</taxon>
        <taxon>Duplodnaviria</taxon>
        <taxon>Heunggongvirae</taxon>
        <taxon>Uroviricota</taxon>
        <taxon>Caudoviricetes</taxon>
        <taxon>Peduoviridae</taxon>
        <taxon>Maltschvirus</taxon>
        <taxon>Maltschvirus maltsch</taxon>
    </lineage>
</organism>
<dbReference type="InterPro" id="IPR027417">
    <property type="entry name" value="P-loop_NTPase"/>
</dbReference>
<evidence type="ECO:0000313" key="3">
    <source>
        <dbReference type="EMBL" id="CAB4212355.1"/>
    </source>
</evidence>
<evidence type="ECO:0000256" key="1">
    <source>
        <dbReference type="SAM" id="MobiDB-lite"/>
    </source>
</evidence>
<accession>A0A6J5RY56</accession>
<gene>
    <name evidence="2" type="ORF">UFOVP1326_34</name>
    <name evidence="3" type="ORF">UFOVP1436_5</name>
</gene>
<reference evidence="2" key="1">
    <citation type="submission" date="2020-05" db="EMBL/GenBank/DDBJ databases">
        <authorList>
            <person name="Chiriac C."/>
            <person name="Salcher M."/>
            <person name="Ghai R."/>
            <person name="Kavagutti S V."/>
        </authorList>
    </citation>
    <scope>NUCLEOTIDE SEQUENCE</scope>
</reference>
<name>A0A6J5RY56_9CAUD</name>
<protein>
    <recommendedName>
        <fullName evidence="4">Terminase</fullName>
    </recommendedName>
</protein>
<dbReference type="EMBL" id="LR797276">
    <property type="protein sequence ID" value="CAB4199287.1"/>
    <property type="molecule type" value="Genomic_DNA"/>
</dbReference>
<feature type="region of interest" description="Disordered" evidence="1">
    <location>
        <begin position="507"/>
        <end position="549"/>
    </location>
</feature>
<evidence type="ECO:0000313" key="2">
    <source>
        <dbReference type="EMBL" id="CAB4199287.1"/>
    </source>
</evidence>
<dbReference type="Gene3D" id="3.40.50.300">
    <property type="entry name" value="P-loop containing nucleotide triphosphate hydrolases"/>
    <property type="match status" value="1"/>
</dbReference>